<dbReference type="Pfam" id="PF12855">
    <property type="entry name" value="Ecl1"/>
    <property type="match status" value="1"/>
</dbReference>
<accession>A0A1E3NT99</accession>
<dbReference type="AlphaFoldDB" id="A0A1E3NT99"/>
<dbReference type="Proteomes" id="UP000094455">
    <property type="component" value="Unassembled WGS sequence"/>
</dbReference>
<dbReference type="RefSeq" id="XP_019020478.1">
    <property type="nucleotide sequence ID" value="XM_019159622.1"/>
</dbReference>
<keyword evidence="3" id="KW-1185">Reference proteome</keyword>
<dbReference type="EMBL" id="KV454001">
    <property type="protein sequence ID" value="ODQ49365.1"/>
    <property type="molecule type" value="Genomic_DNA"/>
</dbReference>
<name>A0A1E3NT99_9ASCO</name>
<protein>
    <submittedName>
        <fullName evidence="2">Uncharacterized protein</fullName>
    </submittedName>
</protein>
<dbReference type="GeneID" id="30176309"/>
<feature type="region of interest" description="Disordered" evidence="1">
    <location>
        <begin position="160"/>
        <end position="189"/>
    </location>
</feature>
<proteinExistence type="predicted"/>
<reference evidence="2 3" key="1">
    <citation type="journal article" date="2016" name="Proc. Natl. Acad. Sci. U.S.A.">
        <title>Comparative genomics of biotechnologically important yeasts.</title>
        <authorList>
            <person name="Riley R."/>
            <person name="Haridas S."/>
            <person name="Wolfe K.H."/>
            <person name="Lopes M.R."/>
            <person name="Hittinger C.T."/>
            <person name="Goeker M."/>
            <person name="Salamov A.A."/>
            <person name="Wisecaver J.H."/>
            <person name="Long T.M."/>
            <person name="Calvey C.H."/>
            <person name="Aerts A.L."/>
            <person name="Barry K.W."/>
            <person name="Choi C."/>
            <person name="Clum A."/>
            <person name="Coughlan A.Y."/>
            <person name="Deshpande S."/>
            <person name="Douglass A.P."/>
            <person name="Hanson S.J."/>
            <person name="Klenk H.-P."/>
            <person name="LaButti K.M."/>
            <person name="Lapidus A."/>
            <person name="Lindquist E.A."/>
            <person name="Lipzen A.M."/>
            <person name="Meier-Kolthoff J.P."/>
            <person name="Ohm R.A."/>
            <person name="Otillar R.P."/>
            <person name="Pangilinan J.L."/>
            <person name="Peng Y."/>
            <person name="Rokas A."/>
            <person name="Rosa C.A."/>
            <person name="Scheuner C."/>
            <person name="Sibirny A.A."/>
            <person name="Slot J.C."/>
            <person name="Stielow J.B."/>
            <person name="Sun H."/>
            <person name="Kurtzman C.P."/>
            <person name="Blackwell M."/>
            <person name="Grigoriev I.V."/>
            <person name="Jeffries T.W."/>
        </authorList>
    </citation>
    <scope>NUCLEOTIDE SEQUENCE [LARGE SCALE GENOMIC DNA]</scope>
    <source>
        <strain evidence="2 3">NRRL Y-2026</strain>
    </source>
</reference>
<organism evidence="2 3">
    <name type="scientific">Pichia membranifaciens NRRL Y-2026</name>
    <dbReference type="NCBI Taxonomy" id="763406"/>
    <lineage>
        <taxon>Eukaryota</taxon>
        <taxon>Fungi</taxon>
        <taxon>Dikarya</taxon>
        <taxon>Ascomycota</taxon>
        <taxon>Saccharomycotina</taxon>
        <taxon>Pichiomycetes</taxon>
        <taxon>Pichiales</taxon>
        <taxon>Pichiaceae</taxon>
        <taxon>Pichia</taxon>
    </lineage>
</organism>
<evidence type="ECO:0000313" key="3">
    <source>
        <dbReference type="Proteomes" id="UP000094455"/>
    </source>
</evidence>
<evidence type="ECO:0000313" key="2">
    <source>
        <dbReference type="EMBL" id="ODQ49365.1"/>
    </source>
</evidence>
<gene>
    <name evidence="2" type="ORF">PICMEDRAFT_100613</name>
</gene>
<dbReference type="InterPro" id="IPR024368">
    <property type="entry name" value="Ecl1/2/3"/>
</dbReference>
<dbReference type="OrthoDB" id="2563506at2759"/>
<sequence>MSAFEDYCIVCEKVCEDGSAYCSDTCKLLDQEHSNSPTLSVCSGLPSISGSFSLEHSKSHSASVPNTVPGSAGPASTAVSASTIPTIISPLLTPQINPRCSVVGSIKSPPLRDLTYESPLLASTASAAMQSSGTFLSDLDANRLDLNSSVSTIAERLHHSSSSAASDAAPSPASAKASKNDSSLSNVTDISNMLRSPSENYKKWLSIH</sequence>
<evidence type="ECO:0000256" key="1">
    <source>
        <dbReference type="SAM" id="MobiDB-lite"/>
    </source>
</evidence>
<feature type="compositionally biased region" description="Low complexity" evidence="1">
    <location>
        <begin position="160"/>
        <end position="186"/>
    </location>
</feature>